<feature type="region of interest" description="Disordered" evidence="2">
    <location>
        <begin position="695"/>
        <end position="740"/>
    </location>
</feature>
<dbReference type="RefSeq" id="XP_027691135.1">
    <property type="nucleotide sequence ID" value="XM_027835334.1"/>
</dbReference>
<dbReference type="AlphaFoldDB" id="A0A4X2M747"/>
<dbReference type="GeneID" id="114022912"/>
<dbReference type="OMA" id="SHNYSTH"/>
<feature type="compositionally biased region" description="Polar residues" evidence="2">
    <location>
        <begin position="785"/>
        <end position="795"/>
    </location>
</feature>
<dbReference type="GO" id="GO:0005814">
    <property type="term" value="C:centriole"/>
    <property type="evidence" value="ECO:0007669"/>
    <property type="project" value="Ensembl"/>
</dbReference>
<evidence type="ECO:0000256" key="2">
    <source>
        <dbReference type="SAM" id="MobiDB-lite"/>
    </source>
</evidence>
<dbReference type="InterPro" id="IPR006594">
    <property type="entry name" value="LisH"/>
</dbReference>
<sequence length="993" mass="116339">MPFETQALSQDELRKRLYQTFKNRGILDTLKTQLRNQLIHELMHPVLSGEVQPQSIPVEGSSLLVGASNSLVADHLRRCGYEYSLSVFFPESGLEKEKVFTMQDLLQLIKINPKSSFYKSLTSKIQKENQKGFLMQILMELTEYHLSRESCNMETQTSSALLPTSESLAEKLQLIDEQFADIYPQRLKLESLETKLNEYKKEIEQQLQSEMSQKLKYFKDIEIERMRMEEKRRLQKEMTELRQEFEKTHQAKSEALISREKNAIERLQKHQEIEAKEIYVQRQGLLKDIEMVRSREAELKQRIETFELTQKLHEEKYKNLEESLRRRELNVKNMEDAYEQRLKNELLKYQLELKEEYITRSNKVIEDEQKNKEKAMHLQEEANALNSRREELREAINRAKDLELELDSLKGQILLVTKQNQLLTEKLKDTTDYLLLKEERLELQAQNKLLKQQMEEIRNENMQLQRQSTQPSAELLALQKESKKAENTRKLEQKEFEAEKQALEKRLQNEVEHCSLLKNQILDYEASTRRLNMQIGDLKLQLRQTQTALENEVYRNPKPSLVDRSVIDFTSDKIVPHDIYMDHFLKNQLFSDVVAHSEDIPRSRYCQHTRIENASTDADLEFVATTKARVKELEKEAEYLEEAYRNYQQRVIQATMKSPLPARSRSPSLLPAILSSSSHEKVMSAEDKFVSEQLPLSSLENERGDGMTDNQTPQQRRASSPRRLSSTPRPKARRSLNNQMYVGGNGSFVVSPCHLADKIPSPIPRRPQLSSAVSAPNISVTCLSSNREQKSSTSENHTDQDISEFSNAEKSGIEDVQNESCLEYGRNIPKQLEMDVLYPRGDMVPTNNVIDTVPTITTLHQDPIMLDVEEQKIEEEKWEEKRREREEKRQRERLETFEREQRELQKLDQEMRLLEESLKSEVEKDIKELEIINKEIVNPLEKYMRIIQQNKEQESVNKSSKKEVVEEASIEETLFSNYKADSLSASEEPDDFW</sequence>
<evidence type="ECO:0000313" key="4">
    <source>
        <dbReference type="Proteomes" id="UP000314987"/>
    </source>
</evidence>
<dbReference type="GO" id="GO:0043014">
    <property type="term" value="F:alpha-tubulin binding"/>
    <property type="evidence" value="ECO:0007669"/>
    <property type="project" value="Ensembl"/>
</dbReference>
<dbReference type="Pfam" id="PF16045">
    <property type="entry name" value="LisH_2"/>
    <property type="match status" value="1"/>
</dbReference>
<evidence type="ECO:0000256" key="1">
    <source>
        <dbReference type="SAM" id="Coils"/>
    </source>
</evidence>
<dbReference type="PANTHER" id="PTHR39063">
    <property type="entry name" value="ORAL-FACIAL-DIGITAL SYNDROME 1 PROTEIN HOMOLOG"/>
    <property type="match status" value="1"/>
</dbReference>
<dbReference type="GO" id="GO:2000314">
    <property type="term" value="P:negative regulation of fibroblast growth factor receptor signaling pathway involved in neural plate anterior/posterior pattern formation"/>
    <property type="evidence" value="ECO:0007669"/>
    <property type="project" value="Ensembl"/>
</dbReference>
<feature type="coiled-coil region" evidence="1">
    <location>
        <begin position="866"/>
        <end position="935"/>
    </location>
</feature>
<keyword evidence="4" id="KW-1185">Reference proteome</keyword>
<dbReference type="GO" id="GO:0060090">
    <property type="term" value="F:molecular adaptor activity"/>
    <property type="evidence" value="ECO:0007669"/>
    <property type="project" value="Ensembl"/>
</dbReference>
<dbReference type="SMART" id="SM00667">
    <property type="entry name" value="LisH"/>
    <property type="match status" value="1"/>
</dbReference>
<feature type="coiled-coil region" evidence="1">
    <location>
        <begin position="623"/>
        <end position="650"/>
    </location>
</feature>
<evidence type="ECO:0000313" key="3">
    <source>
        <dbReference type="Ensembl" id="ENSVURP00010029317.1"/>
    </source>
</evidence>
<dbReference type="Proteomes" id="UP000314987">
    <property type="component" value="Unassembled WGS sequence"/>
</dbReference>
<reference evidence="3" key="2">
    <citation type="submission" date="2025-08" db="UniProtKB">
        <authorList>
            <consortium name="Ensembl"/>
        </authorList>
    </citation>
    <scope>IDENTIFICATION</scope>
</reference>
<feature type="region of interest" description="Disordered" evidence="2">
    <location>
        <begin position="785"/>
        <end position="813"/>
    </location>
</feature>
<feature type="coiled-coil region" evidence="1">
    <location>
        <begin position="189"/>
        <end position="251"/>
    </location>
</feature>
<dbReference type="GO" id="GO:0036064">
    <property type="term" value="C:ciliary basal body"/>
    <property type="evidence" value="ECO:0007669"/>
    <property type="project" value="Ensembl"/>
</dbReference>
<feature type="coiled-coil region" evidence="1">
    <location>
        <begin position="303"/>
        <end position="337"/>
    </location>
</feature>
<feature type="compositionally biased region" description="Low complexity" evidence="2">
    <location>
        <begin position="711"/>
        <end position="729"/>
    </location>
</feature>
<gene>
    <name evidence="3" type="primary">OFD1</name>
</gene>
<dbReference type="PROSITE" id="PS50896">
    <property type="entry name" value="LISH"/>
    <property type="match status" value="1"/>
</dbReference>
<dbReference type="GO" id="GO:0042802">
    <property type="term" value="F:identical protein binding"/>
    <property type="evidence" value="ECO:0007669"/>
    <property type="project" value="Ensembl"/>
</dbReference>
<dbReference type="InterPro" id="IPR055289">
    <property type="entry name" value="OFD1"/>
</dbReference>
<proteinExistence type="predicted"/>
<dbReference type="GeneTree" id="ENSGT00390000001798"/>
<feature type="coiled-coil region" evidence="1">
    <location>
        <begin position="368"/>
        <end position="520"/>
    </location>
</feature>
<reference evidence="4" key="1">
    <citation type="submission" date="2018-12" db="EMBL/GenBank/DDBJ databases">
        <authorList>
            <person name="Yazar S."/>
        </authorList>
    </citation>
    <scope>NUCLEOTIDE SEQUENCE [LARGE SCALE GENOMIC DNA]</scope>
</reference>
<dbReference type="STRING" id="29139.ENSVURP00010029317"/>
<dbReference type="OrthoDB" id="206339at2759"/>
<keyword evidence="1" id="KW-0175">Coiled coil</keyword>
<organism evidence="3 4">
    <name type="scientific">Vombatus ursinus</name>
    <name type="common">Common wombat</name>
    <dbReference type="NCBI Taxonomy" id="29139"/>
    <lineage>
        <taxon>Eukaryota</taxon>
        <taxon>Metazoa</taxon>
        <taxon>Chordata</taxon>
        <taxon>Craniata</taxon>
        <taxon>Vertebrata</taxon>
        <taxon>Euteleostomi</taxon>
        <taxon>Mammalia</taxon>
        <taxon>Metatheria</taxon>
        <taxon>Diprotodontia</taxon>
        <taxon>Vombatidae</taxon>
        <taxon>Vombatus</taxon>
    </lineage>
</organism>
<name>A0A4X2M747_VOMUR</name>
<dbReference type="GO" id="GO:0043015">
    <property type="term" value="F:gamma-tubulin binding"/>
    <property type="evidence" value="ECO:0007669"/>
    <property type="project" value="Ensembl"/>
</dbReference>
<dbReference type="PANTHER" id="PTHR39063:SF1">
    <property type="entry name" value="OFD1 CENTRIOLE AND CENTRIOLAR SATELLITE PROTEIN"/>
    <property type="match status" value="1"/>
</dbReference>
<protein>
    <submittedName>
        <fullName evidence="3">OFD1 centriole and centriolar satellite protein</fullName>
    </submittedName>
</protein>
<dbReference type="GO" id="GO:0035082">
    <property type="term" value="P:axoneme assembly"/>
    <property type="evidence" value="ECO:0007669"/>
    <property type="project" value="Ensembl"/>
</dbReference>
<dbReference type="CTD" id="8481"/>
<dbReference type="GO" id="GO:0034451">
    <property type="term" value="C:centriolar satellite"/>
    <property type="evidence" value="ECO:0007669"/>
    <property type="project" value="Ensembl"/>
</dbReference>
<dbReference type="GO" id="GO:0010172">
    <property type="term" value="P:embryonic body morphogenesis"/>
    <property type="evidence" value="ECO:0007669"/>
    <property type="project" value="Ensembl"/>
</dbReference>
<dbReference type="Ensembl" id="ENSVURT00010033401.1">
    <property type="protein sequence ID" value="ENSVURP00010029317.1"/>
    <property type="gene ID" value="ENSVURG00010022424.1"/>
</dbReference>
<dbReference type="GO" id="GO:0005576">
    <property type="term" value="C:extracellular region"/>
    <property type="evidence" value="ECO:0007669"/>
    <property type="project" value="GOC"/>
</dbReference>
<reference evidence="3" key="3">
    <citation type="submission" date="2025-09" db="UniProtKB">
        <authorList>
            <consortium name="Ensembl"/>
        </authorList>
    </citation>
    <scope>IDENTIFICATION</scope>
</reference>
<dbReference type="GO" id="GO:0060287">
    <property type="term" value="P:epithelial cilium movement involved in determination of left/right asymmetry"/>
    <property type="evidence" value="ECO:0007669"/>
    <property type="project" value="Ensembl"/>
</dbReference>
<accession>A0A4X2M747</accession>